<dbReference type="AlphaFoldDB" id="A0A653AYI9"/>
<name>A0A653AYI9_ECTOL</name>
<proteinExistence type="predicted"/>
<dbReference type="EMBL" id="LR130779">
    <property type="protein sequence ID" value="VDN61460.1"/>
    <property type="molecule type" value="Genomic_DNA"/>
</dbReference>
<sequence length="66" mass="7676">MREDGAEAGCSVLPCRRRTMVHPSIREVYVRAVPPSDTDFLRDSQTRKKVSNDNHYRKDCKYSCSR</sequence>
<gene>
    <name evidence="1" type="ORF">POT9AD_0469</name>
</gene>
<reference evidence="1" key="1">
    <citation type="submission" date="2018-11" db="EMBL/GenBank/DDBJ databases">
        <authorList>
            <consortium name="Genoscope - CEA"/>
            <person name="William W."/>
        </authorList>
    </citation>
    <scope>NUCLEOTIDE SEQUENCE [LARGE SCALE GENOMIC DNA]</scope>
    <source>
        <strain evidence="1">T9AD</strain>
    </source>
</reference>
<accession>A0A653AYI9</accession>
<evidence type="ECO:0000313" key="1">
    <source>
        <dbReference type="EMBL" id="VDN61460.1"/>
    </source>
</evidence>
<organism evidence="1">
    <name type="scientific">Ectopseudomonas oleovorans</name>
    <name type="common">Pseudomonas oleovorans</name>
    <dbReference type="NCBI Taxonomy" id="301"/>
    <lineage>
        <taxon>Bacteria</taxon>
        <taxon>Pseudomonadati</taxon>
        <taxon>Pseudomonadota</taxon>
        <taxon>Gammaproteobacteria</taxon>
        <taxon>Pseudomonadales</taxon>
        <taxon>Pseudomonadaceae</taxon>
        <taxon>Ectopseudomonas</taxon>
    </lineage>
</organism>
<protein>
    <submittedName>
        <fullName evidence="1">Uncharacterized protein</fullName>
    </submittedName>
</protein>